<dbReference type="InterPro" id="IPR002797">
    <property type="entry name" value="Polysacc_synth"/>
</dbReference>
<accession>A0A0W8G0A3</accession>
<evidence type="ECO:0000256" key="5">
    <source>
        <dbReference type="ARBA" id="ARBA00023136"/>
    </source>
</evidence>
<evidence type="ECO:0000256" key="6">
    <source>
        <dbReference type="SAM" id="Phobius"/>
    </source>
</evidence>
<feature type="transmembrane region" description="Helical" evidence="6">
    <location>
        <begin position="12"/>
        <end position="30"/>
    </location>
</feature>
<dbReference type="AlphaFoldDB" id="A0A0W8G0A3"/>
<feature type="transmembrane region" description="Helical" evidence="6">
    <location>
        <begin position="360"/>
        <end position="380"/>
    </location>
</feature>
<keyword evidence="3 6" id="KW-0812">Transmembrane</keyword>
<comment type="subcellular location">
    <subcellularLocation>
        <location evidence="1">Cell membrane</location>
        <topology evidence="1">Multi-pass membrane protein</topology>
    </subcellularLocation>
</comment>
<proteinExistence type="predicted"/>
<dbReference type="EMBL" id="LNQE01000434">
    <property type="protein sequence ID" value="KUG26591.1"/>
    <property type="molecule type" value="Genomic_DNA"/>
</dbReference>
<feature type="transmembrane region" description="Helical" evidence="6">
    <location>
        <begin position="291"/>
        <end position="312"/>
    </location>
</feature>
<comment type="caution">
    <text evidence="7">The sequence shown here is derived from an EMBL/GenBank/DDBJ whole genome shotgun (WGS) entry which is preliminary data.</text>
</comment>
<feature type="transmembrane region" description="Helical" evidence="6">
    <location>
        <begin position="386"/>
        <end position="406"/>
    </location>
</feature>
<dbReference type="InterPro" id="IPR050833">
    <property type="entry name" value="Poly_Biosynth_Transport"/>
</dbReference>
<protein>
    <submittedName>
        <fullName evidence="7">Uncharacterized protein</fullName>
    </submittedName>
</protein>
<feature type="transmembrane region" description="Helical" evidence="6">
    <location>
        <begin position="42"/>
        <end position="63"/>
    </location>
</feature>
<dbReference type="GO" id="GO:0005886">
    <property type="term" value="C:plasma membrane"/>
    <property type="evidence" value="ECO:0007669"/>
    <property type="project" value="UniProtKB-SubCell"/>
</dbReference>
<dbReference type="PANTHER" id="PTHR30250:SF11">
    <property type="entry name" value="O-ANTIGEN TRANSPORTER-RELATED"/>
    <property type="match status" value="1"/>
</dbReference>
<keyword evidence="4 6" id="KW-1133">Transmembrane helix</keyword>
<evidence type="ECO:0000256" key="1">
    <source>
        <dbReference type="ARBA" id="ARBA00004651"/>
    </source>
</evidence>
<evidence type="ECO:0000256" key="4">
    <source>
        <dbReference type="ARBA" id="ARBA00022989"/>
    </source>
</evidence>
<evidence type="ECO:0000313" key="7">
    <source>
        <dbReference type="EMBL" id="KUG26591.1"/>
    </source>
</evidence>
<feature type="transmembrane region" description="Helical" evidence="6">
    <location>
        <begin position="182"/>
        <end position="204"/>
    </location>
</feature>
<dbReference type="Pfam" id="PF01943">
    <property type="entry name" value="Polysacc_synt"/>
    <property type="match status" value="1"/>
</dbReference>
<dbReference type="PANTHER" id="PTHR30250">
    <property type="entry name" value="PST FAMILY PREDICTED COLANIC ACID TRANSPORTER"/>
    <property type="match status" value="1"/>
</dbReference>
<evidence type="ECO:0000256" key="3">
    <source>
        <dbReference type="ARBA" id="ARBA00022692"/>
    </source>
</evidence>
<feature type="transmembrane region" description="Helical" evidence="6">
    <location>
        <begin position="332"/>
        <end position="353"/>
    </location>
</feature>
<reference evidence="7" key="1">
    <citation type="journal article" date="2015" name="Proc. Natl. Acad. Sci. U.S.A.">
        <title>Networks of energetic and metabolic interactions define dynamics in microbial communities.</title>
        <authorList>
            <person name="Embree M."/>
            <person name="Liu J.K."/>
            <person name="Al-Bassam M.M."/>
            <person name="Zengler K."/>
        </authorList>
    </citation>
    <scope>NUCLEOTIDE SEQUENCE</scope>
</reference>
<gene>
    <name evidence="7" type="ORF">ASZ90_003565</name>
</gene>
<keyword evidence="2" id="KW-1003">Cell membrane</keyword>
<feature type="transmembrane region" description="Helical" evidence="6">
    <location>
        <begin position="241"/>
        <end position="271"/>
    </location>
</feature>
<name>A0A0W8G0A3_9ZZZZ</name>
<feature type="transmembrane region" description="Helical" evidence="6">
    <location>
        <begin position="150"/>
        <end position="170"/>
    </location>
</feature>
<feature type="transmembrane region" description="Helical" evidence="6">
    <location>
        <begin position="443"/>
        <end position="467"/>
    </location>
</feature>
<sequence length="497" mass="56736">MLDKIKKTVKQTIIYSLGNVSTKLVGLLLLPLYTSQLTTSEYGILSIIEITSQLLLIFFSFSLAQAMLRWSSTEKDKEKDKSIIFSAFIALVVISIALFILLIPMRESFSILIFGNEKFASYFYLLVMWSSLGIINRLPESLLRLREKAVFYSILMVSKFFIILIANLYLLLVKEMGIEGIVLSQIVGEIFLLTLSFPFILKNMKPVFSFAVFKEMFVYGFPLALAGAANLILGFGDRYIIAYYLSFAGVGIYSLAQKIAGVITVFILHSFQQGFIPIAFKMFNEENSSRYFSKVLTYFTMFLVLSALGLSLFSEELLIFLTTPVYYEAYKLVPFIALAMVVKGINILFTLGFDYAKRTTTYAVIFILGTVLTVGLNIILIPIFDIYGAAYAMLISYTVIAAFSFYYSQKLFPIKYEFVKITQMLIVGVVLYLAGYFLPAMNIVIKIGLKFILLISLPFILYIFNFYEEIELLRLKQSWVKWRNPINWKNNLKKINL</sequence>
<feature type="transmembrane region" description="Helical" evidence="6">
    <location>
        <begin position="418"/>
        <end position="437"/>
    </location>
</feature>
<feature type="transmembrane region" description="Helical" evidence="6">
    <location>
        <begin position="119"/>
        <end position="138"/>
    </location>
</feature>
<keyword evidence="5 6" id="KW-0472">Membrane</keyword>
<organism evidence="7">
    <name type="scientific">hydrocarbon metagenome</name>
    <dbReference type="NCBI Taxonomy" id="938273"/>
    <lineage>
        <taxon>unclassified sequences</taxon>
        <taxon>metagenomes</taxon>
        <taxon>ecological metagenomes</taxon>
    </lineage>
</organism>
<feature type="transmembrane region" description="Helical" evidence="6">
    <location>
        <begin position="216"/>
        <end position="235"/>
    </location>
</feature>
<feature type="transmembrane region" description="Helical" evidence="6">
    <location>
        <begin position="83"/>
        <end position="103"/>
    </location>
</feature>
<evidence type="ECO:0000256" key="2">
    <source>
        <dbReference type="ARBA" id="ARBA00022475"/>
    </source>
</evidence>